<organism evidence="2 3">
    <name type="scientific">Chamaesiphon polymorphus CCALA 037</name>
    <dbReference type="NCBI Taxonomy" id="2107692"/>
    <lineage>
        <taxon>Bacteria</taxon>
        <taxon>Bacillati</taxon>
        <taxon>Cyanobacteriota</taxon>
        <taxon>Cyanophyceae</taxon>
        <taxon>Gomontiellales</taxon>
        <taxon>Chamaesiphonaceae</taxon>
        <taxon>Chamaesiphon</taxon>
    </lineage>
</organism>
<dbReference type="OrthoDB" id="582306at2"/>
<comment type="caution">
    <text evidence="2">The sequence shown here is derived from an EMBL/GenBank/DDBJ whole genome shotgun (WGS) entry which is preliminary data.</text>
</comment>
<keyword evidence="1" id="KW-1133">Transmembrane helix</keyword>
<dbReference type="Proteomes" id="UP000238937">
    <property type="component" value="Unassembled WGS sequence"/>
</dbReference>
<keyword evidence="3" id="KW-1185">Reference proteome</keyword>
<evidence type="ECO:0000313" key="2">
    <source>
        <dbReference type="EMBL" id="PSB59515.1"/>
    </source>
</evidence>
<dbReference type="AlphaFoldDB" id="A0A2T1GNM6"/>
<name>A0A2T1GNM6_9CYAN</name>
<keyword evidence="1" id="KW-0812">Transmembrane</keyword>
<reference evidence="2 3" key="1">
    <citation type="submission" date="2018-03" db="EMBL/GenBank/DDBJ databases">
        <title>The ancient ancestry and fast evolution of plastids.</title>
        <authorList>
            <person name="Moore K.R."/>
            <person name="Magnabosco C."/>
            <person name="Momper L."/>
            <person name="Gold D.A."/>
            <person name="Bosak T."/>
            <person name="Fournier G.P."/>
        </authorList>
    </citation>
    <scope>NUCLEOTIDE SEQUENCE [LARGE SCALE GENOMIC DNA]</scope>
    <source>
        <strain evidence="2 3">CCALA 037</strain>
    </source>
</reference>
<gene>
    <name evidence="2" type="ORF">C7B77_00535</name>
</gene>
<dbReference type="RefSeq" id="WP_106299369.1">
    <property type="nucleotide sequence ID" value="NZ_PVWO01000004.1"/>
</dbReference>
<sequence>MPIQSRPEITILQIIAPLIVALVFIAFCSLFKEPNRRNFSALMISGAGAAYLNGGLLGWEFVFCTVMTGVAYWGLKDYRFIGIGWLLHTAWDTVHHLYGTPIVPFVPLSSFGCAICDPALALWYFQGAPSIFSWFRKVEGDRSTDRL</sequence>
<accession>A0A2T1GNM6</accession>
<protein>
    <submittedName>
        <fullName evidence="2">Uncharacterized protein</fullName>
    </submittedName>
</protein>
<proteinExistence type="predicted"/>
<feature type="transmembrane region" description="Helical" evidence="1">
    <location>
        <begin position="12"/>
        <end position="31"/>
    </location>
</feature>
<dbReference type="EMBL" id="PVWO01000004">
    <property type="protein sequence ID" value="PSB59515.1"/>
    <property type="molecule type" value="Genomic_DNA"/>
</dbReference>
<evidence type="ECO:0000313" key="3">
    <source>
        <dbReference type="Proteomes" id="UP000238937"/>
    </source>
</evidence>
<keyword evidence="1" id="KW-0472">Membrane</keyword>
<dbReference type="Pfam" id="PF19473">
    <property type="entry name" value="DUF6010"/>
    <property type="match status" value="1"/>
</dbReference>
<dbReference type="InterPro" id="IPR046052">
    <property type="entry name" value="DUF6010"/>
</dbReference>
<feature type="transmembrane region" description="Helical" evidence="1">
    <location>
        <begin position="51"/>
        <end position="75"/>
    </location>
</feature>
<evidence type="ECO:0000256" key="1">
    <source>
        <dbReference type="SAM" id="Phobius"/>
    </source>
</evidence>